<dbReference type="EMBL" id="RQFO01000001">
    <property type="protein sequence ID" value="TGL06859.1"/>
    <property type="molecule type" value="Genomic_DNA"/>
</dbReference>
<sequence length="178" mass="21405">MKYILLFLPLVFLSCVFENLAIRKATYPLPNGKKMLFVNITSPFFYDSYEEINNANQLIYEKLEELGYSLVISEKIWEDSSVNTVTKDNLEIFQKKIKTQWQEDRPRIQIWKERAELIDASGIFLLRYNFSSENKSKEIRMFWIRLDKNEVNRFDWTWNPDTPIPFYDSIRYSLEGEK</sequence>
<protein>
    <submittedName>
        <fullName evidence="1">Uncharacterized protein</fullName>
    </submittedName>
</protein>
<keyword evidence="2" id="KW-1185">Reference proteome</keyword>
<name>A0ABY2LW63_9LEPT</name>
<accession>A0ABY2LW63</accession>
<comment type="caution">
    <text evidence="1">The sequence shown here is derived from an EMBL/GenBank/DDBJ whole genome shotgun (WGS) entry which is preliminary data.</text>
</comment>
<dbReference type="PROSITE" id="PS51257">
    <property type="entry name" value="PROKAR_LIPOPROTEIN"/>
    <property type="match status" value="1"/>
</dbReference>
<proteinExistence type="predicted"/>
<reference evidence="2" key="1">
    <citation type="journal article" date="2019" name="PLoS Negl. Trop. Dis.">
        <title>Revisiting the worldwide diversity of Leptospira species in the environment.</title>
        <authorList>
            <person name="Vincent A.T."/>
            <person name="Schiettekatte O."/>
            <person name="Bourhy P."/>
            <person name="Veyrier F.J."/>
            <person name="Picardeau M."/>
        </authorList>
    </citation>
    <scope>NUCLEOTIDE SEQUENCE [LARGE SCALE GENOMIC DNA]</scope>
    <source>
        <strain evidence="2">201800278</strain>
    </source>
</reference>
<gene>
    <name evidence="1" type="ORF">EHQ31_00335</name>
</gene>
<organism evidence="1 2">
    <name type="scientific">Leptospira montravelensis</name>
    <dbReference type="NCBI Taxonomy" id="2484961"/>
    <lineage>
        <taxon>Bacteria</taxon>
        <taxon>Pseudomonadati</taxon>
        <taxon>Spirochaetota</taxon>
        <taxon>Spirochaetia</taxon>
        <taxon>Leptospirales</taxon>
        <taxon>Leptospiraceae</taxon>
        <taxon>Leptospira</taxon>
    </lineage>
</organism>
<evidence type="ECO:0000313" key="2">
    <source>
        <dbReference type="Proteomes" id="UP000297465"/>
    </source>
</evidence>
<dbReference type="Proteomes" id="UP000297465">
    <property type="component" value="Unassembled WGS sequence"/>
</dbReference>
<evidence type="ECO:0000313" key="1">
    <source>
        <dbReference type="EMBL" id="TGL06859.1"/>
    </source>
</evidence>